<proteinExistence type="inferred from homology"/>
<dbReference type="Pfam" id="PF13041">
    <property type="entry name" value="PPR_2"/>
    <property type="match status" value="1"/>
</dbReference>
<evidence type="ECO:0008006" key="7">
    <source>
        <dbReference type="Google" id="ProtNLM"/>
    </source>
</evidence>
<keyword evidence="6" id="KW-1185">Reference proteome</keyword>
<feature type="region of interest" description="Disordered" evidence="4">
    <location>
        <begin position="333"/>
        <end position="371"/>
    </location>
</feature>
<sequence length="628" mass="70996">MYVCRACLRKASTSLPRQIPAAQGAAPWRSFATTSLLREDQNDEWQQFQAEVKRQEKQMPAADREAEKKKQQEKMRRATKIELSYAKDPYHIADNVQTKLKGGEFEKALLLTREASRDKQCVVSWNHLIEHEFKKNKFHSAIKLFNEMKKRAQLPNAQTYTIIFNGCAESQHPTLAVGEAIKIYNTMLSSNRLKPNVIHLNAVLDVCSRAQDIESIFVLLRSADKLRAPNNLTYTIILNALRHQRSNQRDFDGTAEQQEEAIRKSIETTIQRARLVWDEVMSRWKKGEIIMDEELMCAMGRILLLGGPKQTDAVISLVSDVLDVPNLEGDIPAIPKADSEATGVEAKAMSRPSHRRRPEQQPGPSKPIAGNNTLSIVMRALGQGRLTKLAAKYWDYLTQRFGIVADRRNYIDYLETLSTGNASGKAARMIQGMPAKIVDASIIRRGILLCHFDTYNKNAFENATIIFDAMLQKMRAPDAKSLKLYLQVATSNNRKFEHKADFPTQGAAKAAYGRQMADALDRVWEPLRLVTNNLSFSEAATSSTSPKESWKRTYGDRQELLEVARRFVAVSDKILSQSLIPSTSEEARVIIIRRKIINEYVFRVYSKQSELNRSQVESSDDGSFAAAA</sequence>
<dbReference type="PANTHER" id="PTHR46128">
    <property type="entry name" value="MITOCHONDRIAL GROUP I INTRON SPLICING FACTOR CCM1"/>
    <property type="match status" value="1"/>
</dbReference>
<comment type="caution">
    <text evidence="5">The sequence shown here is derived from an EMBL/GenBank/DDBJ whole genome shotgun (WGS) entry which is preliminary data.</text>
</comment>
<evidence type="ECO:0000256" key="3">
    <source>
        <dbReference type="SAM" id="Coils"/>
    </source>
</evidence>
<feature type="repeat" description="PPR" evidence="2">
    <location>
        <begin position="121"/>
        <end position="155"/>
    </location>
</feature>
<keyword evidence="3" id="KW-0175">Coiled coil</keyword>
<protein>
    <recommendedName>
        <fullName evidence="7">Mitochondrial group I intron splicing factor CCM1</fullName>
    </recommendedName>
</protein>
<dbReference type="PROSITE" id="PS51375">
    <property type="entry name" value="PPR"/>
    <property type="match status" value="1"/>
</dbReference>
<evidence type="ECO:0000256" key="1">
    <source>
        <dbReference type="ARBA" id="ARBA00007626"/>
    </source>
</evidence>
<dbReference type="InterPro" id="IPR011990">
    <property type="entry name" value="TPR-like_helical_dom_sf"/>
</dbReference>
<evidence type="ECO:0000256" key="4">
    <source>
        <dbReference type="SAM" id="MobiDB-lite"/>
    </source>
</evidence>
<dbReference type="PANTHER" id="PTHR46128:SF329">
    <property type="entry name" value="MITOCHONDRIAL GROUP I INTRON SPLICING FACTOR DMR1"/>
    <property type="match status" value="1"/>
</dbReference>
<evidence type="ECO:0000256" key="2">
    <source>
        <dbReference type="PROSITE-ProRule" id="PRU00708"/>
    </source>
</evidence>
<organism evidence="5 6">
    <name type="scientific">Cytospora paraplurivora</name>
    <dbReference type="NCBI Taxonomy" id="2898453"/>
    <lineage>
        <taxon>Eukaryota</taxon>
        <taxon>Fungi</taxon>
        <taxon>Dikarya</taxon>
        <taxon>Ascomycota</taxon>
        <taxon>Pezizomycotina</taxon>
        <taxon>Sordariomycetes</taxon>
        <taxon>Sordariomycetidae</taxon>
        <taxon>Diaporthales</taxon>
        <taxon>Cytosporaceae</taxon>
        <taxon>Cytospora</taxon>
    </lineage>
</organism>
<dbReference type="Proteomes" id="UP001320245">
    <property type="component" value="Unassembled WGS sequence"/>
</dbReference>
<dbReference type="AlphaFoldDB" id="A0AAN9U2U7"/>
<dbReference type="Gene3D" id="1.25.40.10">
    <property type="entry name" value="Tetratricopeptide repeat domain"/>
    <property type="match status" value="1"/>
</dbReference>
<gene>
    <name evidence="5" type="ORF">SLS53_006760</name>
</gene>
<evidence type="ECO:0000313" key="5">
    <source>
        <dbReference type="EMBL" id="KAK7737004.1"/>
    </source>
</evidence>
<evidence type="ECO:0000313" key="6">
    <source>
        <dbReference type="Proteomes" id="UP001320245"/>
    </source>
</evidence>
<name>A0AAN9U2U7_9PEZI</name>
<dbReference type="EMBL" id="JAJSPL020000031">
    <property type="protein sequence ID" value="KAK7737004.1"/>
    <property type="molecule type" value="Genomic_DNA"/>
</dbReference>
<feature type="coiled-coil region" evidence="3">
    <location>
        <begin position="38"/>
        <end position="72"/>
    </location>
</feature>
<dbReference type="InterPro" id="IPR002885">
    <property type="entry name" value="PPR_rpt"/>
</dbReference>
<accession>A0AAN9U2U7</accession>
<dbReference type="InterPro" id="IPR050872">
    <property type="entry name" value="PPR_P_subfamily"/>
</dbReference>
<reference evidence="5 6" key="1">
    <citation type="journal article" date="2023" name="PLoS ONE">
        <title>Cytospora paraplurivora sp. nov. isolated from orchards with fruit tree decline syndrome in Ontario, Canada.</title>
        <authorList>
            <person name="Ilyukhin E."/>
            <person name="Nguyen H.D.T."/>
            <person name="Castle A.J."/>
            <person name="Ellouze W."/>
        </authorList>
    </citation>
    <scope>NUCLEOTIDE SEQUENCE [LARGE SCALE GENOMIC DNA]</scope>
    <source>
        <strain evidence="5 6">FDS-564</strain>
    </source>
</reference>
<comment type="similarity">
    <text evidence="1">Belongs to the PPR family. P subfamily.</text>
</comment>